<evidence type="ECO:0000313" key="1">
    <source>
        <dbReference type="EMBL" id="OOL18927.1"/>
    </source>
</evidence>
<dbReference type="EMBL" id="JATM01000002">
    <property type="protein sequence ID" value="OOL18927.1"/>
    <property type="molecule type" value="Genomic_DNA"/>
</dbReference>
<dbReference type="Proteomes" id="UP000200980">
    <property type="component" value="Unassembled WGS sequence"/>
</dbReference>
<protein>
    <submittedName>
        <fullName evidence="1">Uncharacterized protein</fullName>
    </submittedName>
</protein>
<accession>A0A1S8GQD2</accession>
<comment type="caution">
    <text evidence="1">The sequence shown here is derived from an EMBL/GenBank/DDBJ whole genome shotgun (WGS) entry which is preliminary data.</text>
</comment>
<reference evidence="1 2" key="1">
    <citation type="journal article" date="2016" name="PLoS ONE">
        <title>Whole-Genome Sequence Analysis of Bombella intestini LMG 28161T, a Novel Acetic Acid Bacterium Isolated from the Crop of a Red-Tailed Bumble Bee, Bombus lapidarius.</title>
        <authorList>
            <person name="Li L."/>
            <person name="Illeghems K."/>
            <person name="Van Kerrebroeck S."/>
            <person name="Borremans W."/>
            <person name="Cleenwerck I."/>
            <person name="Smagghe G."/>
            <person name="De Vuyst L."/>
            <person name="Vandamme P."/>
        </authorList>
    </citation>
    <scope>NUCLEOTIDE SEQUENCE [LARGE SCALE GENOMIC DNA]</scope>
    <source>
        <strain evidence="1 2">R-52487</strain>
    </source>
</reference>
<sequence>MPRKSIAEIMTLAQRGAGIKVSASVYNASEITTLAQYVKPGCYLIITDASGASTAALSSILSQAKCQIIFDYT</sequence>
<evidence type="ECO:0000313" key="2">
    <source>
        <dbReference type="Proteomes" id="UP000200980"/>
    </source>
</evidence>
<dbReference type="RefSeq" id="WP_077396162.1">
    <property type="nucleotide sequence ID" value="NZ_JATM01000002.1"/>
</dbReference>
<keyword evidence="2" id="KW-1185">Reference proteome</keyword>
<name>A0A1S8GQD2_9PROT</name>
<organism evidence="1 2">
    <name type="scientific">Bombella intestini</name>
    <dbReference type="NCBI Taxonomy" id="1539051"/>
    <lineage>
        <taxon>Bacteria</taxon>
        <taxon>Pseudomonadati</taxon>
        <taxon>Pseudomonadota</taxon>
        <taxon>Alphaproteobacteria</taxon>
        <taxon>Acetobacterales</taxon>
        <taxon>Acetobacteraceae</taxon>
        <taxon>Bombella</taxon>
    </lineage>
</organism>
<gene>
    <name evidence="1" type="ORF">AL01_04140</name>
</gene>
<dbReference type="AlphaFoldDB" id="A0A1S8GQD2"/>
<proteinExistence type="predicted"/>